<dbReference type="Proteomes" id="UP000237105">
    <property type="component" value="Unassembled WGS sequence"/>
</dbReference>
<gene>
    <name evidence="2" type="ORF">PanWU01x14_162840</name>
</gene>
<accession>A0A2P5CD27</accession>
<evidence type="ECO:0000313" key="3">
    <source>
        <dbReference type="Proteomes" id="UP000237105"/>
    </source>
</evidence>
<dbReference type="OrthoDB" id="10428332at2759"/>
<organism evidence="2 3">
    <name type="scientific">Parasponia andersonii</name>
    <name type="common">Sponia andersonii</name>
    <dbReference type="NCBI Taxonomy" id="3476"/>
    <lineage>
        <taxon>Eukaryota</taxon>
        <taxon>Viridiplantae</taxon>
        <taxon>Streptophyta</taxon>
        <taxon>Embryophyta</taxon>
        <taxon>Tracheophyta</taxon>
        <taxon>Spermatophyta</taxon>
        <taxon>Magnoliopsida</taxon>
        <taxon>eudicotyledons</taxon>
        <taxon>Gunneridae</taxon>
        <taxon>Pentapetalae</taxon>
        <taxon>rosids</taxon>
        <taxon>fabids</taxon>
        <taxon>Rosales</taxon>
        <taxon>Cannabaceae</taxon>
        <taxon>Parasponia</taxon>
    </lineage>
</organism>
<evidence type="ECO:0000256" key="1">
    <source>
        <dbReference type="SAM" id="MobiDB-lite"/>
    </source>
</evidence>
<reference evidence="3" key="1">
    <citation type="submission" date="2016-06" db="EMBL/GenBank/DDBJ databases">
        <title>Parallel loss of symbiosis genes in relatives of nitrogen-fixing non-legume Parasponia.</title>
        <authorList>
            <person name="Van Velzen R."/>
            <person name="Holmer R."/>
            <person name="Bu F."/>
            <person name="Rutten L."/>
            <person name="Van Zeijl A."/>
            <person name="Liu W."/>
            <person name="Santuari L."/>
            <person name="Cao Q."/>
            <person name="Sharma T."/>
            <person name="Shen D."/>
            <person name="Roswanjaya Y."/>
            <person name="Wardhani T."/>
            <person name="Kalhor M.S."/>
            <person name="Jansen J."/>
            <person name="Van den Hoogen J."/>
            <person name="Gungor B."/>
            <person name="Hartog M."/>
            <person name="Hontelez J."/>
            <person name="Verver J."/>
            <person name="Yang W.-C."/>
            <person name="Schijlen E."/>
            <person name="Repin R."/>
            <person name="Schilthuizen M."/>
            <person name="Schranz E."/>
            <person name="Heidstra R."/>
            <person name="Miyata K."/>
            <person name="Fedorova E."/>
            <person name="Kohlen W."/>
            <person name="Bisseling T."/>
            <person name="Smit S."/>
            <person name="Geurts R."/>
        </authorList>
    </citation>
    <scope>NUCLEOTIDE SEQUENCE [LARGE SCALE GENOMIC DNA]</scope>
    <source>
        <strain evidence="3">cv. WU1-14</strain>
    </source>
</reference>
<feature type="region of interest" description="Disordered" evidence="1">
    <location>
        <begin position="1"/>
        <end position="27"/>
    </location>
</feature>
<evidence type="ECO:0000313" key="2">
    <source>
        <dbReference type="EMBL" id="PON58969.1"/>
    </source>
</evidence>
<sequence>MEITKTHRTSKALRGKATKGLKKRQATYTKRKATKAVATITELLSKAKKVTRVIHNKVTKIAPIKIVKIEGQCLNQIMIRSIPTDLPIVETAMFTFIKEDNTTSVESTKTITSLTNISEGDSITSIEEMVTPSDE</sequence>
<name>A0A2P5CD27_PARAD</name>
<comment type="caution">
    <text evidence="2">The sequence shown here is derived from an EMBL/GenBank/DDBJ whole genome shotgun (WGS) entry which is preliminary data.</text>
</comment>
<protein>
    <submittedName>
        <fullName evidence="2">Uncharacterized protein</fullName>
    </submittedName>
</protein>
<keyword evidence="3" id="KW-1185">Reference proteome</keyword>
<dbReference type="AlphaFoldDB" id="A0A2P5CD27"/>
<proteinExistence type="predicted"/>
<dbReference type="EMBL" id="JXTB01000144">
    <property type="protein sequence ID" value="PON58969.1"/>
    <property type="molecule type" value="Genomic_DNA"/>
</dbReference>